<evidence type="ECO:0000313" key="2">
    <source>
        <dbReference type="Proteomes" id="UP001064933"/>
    </source>
</evidence>
<organism evidence="1 2">
    <name type="scientific">Roseateles amylovorans</name>
    <dbReference type="NCBI Taxonomy" id="2978473"/>
    <lineage>
        <taxon>Bacteria</taxon>
        <taxon>Pseudomonadati</taxon>
        <taxon>Pseudomonadota</taxon>
        <taxon>Betaproteobacteria</taxon>
        <taxon>Burkholderiales</taxon>
        <taxon>Sphaerotilaceae</taxon>
        <taxon>Roseateles</taxon>
    </lineage>
</organism>
<evidence type="ECO:0000313" key="1">
    <source>
        <dbReference type="EMBL" id="UXH78994.1"/>
    </source>
</evidence>
<proteinExistence type="predicted"/>
<protein>
    <recommendedName>
        <fullName evidence="3">Abi-like protein</fullName>
    </recommendedName>
</protein>
<keyword evidence="2" id="KW-1185">Reference proteome</keyword>
<evidence type="ECO:0008006" key="3">
    <source>
        <dbReference type="Google" id="ProtNLM"/>
    </source>
</evidence>
<gene>
    <name evidence="1" type="ORF">N4261_03385</name>
</gene>
<dbReference type="Proteomes" id="UP001064933">
    <property type="component" value="Chromosome"/>
</dbReference>
<name>A0ABY6B4W3_9BURK</name>
<sequence length="281" mass="32419">MPYQAFLESHSAPRSGVYRRVFRTLTAEETAGAVLWAQSMSMALQSLMQTFEVTLRNRIHLSLSRQSTEGTSTPSDSFAWYDHQLGHHKLEGETFLKVERLLCDEQMVRLERQPKPDRVVAALPFGVWPNILEQQLPTPTVQARTFFEVFPHFPRKPRKHWNHAENRKTAIDKVKGVKAWRNRIAHCKPVWSEGWYRVSPSQHWTELLERVKGRHTELLEVLGWMCPPTVEVYRKSYCGRLFGQLISEQAVLAHIVQPQVPDIGPCSPVADPEAMKAYKAR</sequence>
<dbReference type="EMBL" id="CP104562">
    <property type="protein sequence ID" value="UXH78994.1"/>
    <property type="molecule type" value="Genomic_DNA"/>
</dbReference>
<dbReference type="RefSeq" id="WP_261758814.1">
    <property type="nucleotide sequence ID" value="NZ_CP104562.2"/>
</dbReference>
<accession>A0ABY6B4W3</accession>
<reference evidence="1" key="1">
    <citation type="submission" date="2022-10" db="EMBL/GenBank/DDBJ databases">
        <title>Characterization and whole genome sequencing of a new Roseateles species, isolated from fresh water.</title>
        <authorList>
            <person name="Guliayeva D.Y."/>
            <person name="Akhremchuk A.E."/>
            <person name="Sikolenko M.A."/>
            <person name="Valentovich L.N."/>
            <person name="Sidarenka A.V."/>
        </authorList>
    </citation>
    <scope>NUCLEOTIDE SEQUENCE</scope>
    <source>
        <strain evidence="1">BIM B-1768</strain>
    </source>
</reference>